<dbReference type="PRINTS" id="PR00786">
    <property type="entry name" value="NEPRILYSIN"/>
</dbReference>
<comment type="similarity">
    <text evidence="3">Belongs to the peptidase M13 family.</text>
</comment>
<evidence type="ECO:0000259" key="11">
    <source>
        <dbReference type="Pfam" id="PF05649"/>
    </source>
</evidence>
<dbReference type="Gene3D" id="1.10.1380.10">
    <property type="entry name" value="Neutral endopeptidase , domain2"/>
    <property type="match status" value="1"/>
</dbReference>
<evidence type="ECO:0000256" key="9">
    <source>
        <dbReference type="SAM" id="SignalP"/>
    </source>
</evidence>
<evidence type="ECO:0000256" key="1">
    <source>
        <dbReference type="ARBA" id="ARBA00001947"/>
    </source>
</evidence>
<dbReference type="PANTHER" id="PTHR11733">
    <property type="entry name" value="ZINC METALLOPROTEASE FAMILY M13 NEPRILYSIN-RELATED"/>
    <property type="match status" value="1"/>
</dbReference>
<evidence type="ECO:0000313" key="13">
    <source>
        <dbReference type="Proteomes" id="UP001329430"/>
    </source>
</evidence>
<comment type="subcellular location">
    <subcellularLocation>
        <location evidence="2">Cell membrane</location>
        <topology evidence="2">Single-pass type II membrane protein</topology>
    </subcellularLocation>
</comment>
<keyword evidence="9" id="KW-0732">Signal</keyword>
<feature type="signal peptide" evidence="9">
    <location>
        <begin position="1"/>
        <end position="17"/>
    </location>
</feature>
<keyword evidence="13" id="KW-1185">Reference proteome</keyword>
<dbReference type="InterPro" id="IPR018497">
    <property type="entry name" value="Peptidase_M13_C"/>
</dbReference>
<evidence type="ECO:0000313" key="12">
    <source>
        <dbReference type="EMBL" id="KAK5644491.1"/>
    </source>
</evidence>
<keyword evidence="6" id="KW-0378">Hydrolase</keyword>
<protein>
    <submittedName>
        <fullName evidence="12">Uncharacterized protein</fullName>
    </submittedName>
</protein>
<name>A0AAN7VG43_9COLE</name>
<dbReference type="PROSITE" id="PS51885">
    <property type="entry name" value="NEPRILYSIN"/>
    <property type="match status" value="1"/>
</dbReference>
<comment type="cofactor">
    <cofactor evidence="1">
        <name>Zn(2+)</name>
        <dbReference type="ChEBI" id="CHEBI:29105"/>
    </cofactor>
</comment>
<keyword evidence="8" id="KW-0482">Metalloprotease</keyword>
<feature type="domain" description="Peptidase M13 N-terminal" evidence="11">
    <location>
        <begin position="50"/>
        <end position="423"/>
    </location>
</feature>
<evidence type="ECO:0000256" key="6">
    <source>
        <dbReference type="ARBA" id="ARBA00022801"/>
    </source>
</evidence>
<dbReference type="Pfam" id="PF01431">
    <property type="entry name" value="Peptidase_M13"/>
    <property type="match status" value="1"/>
</dbReference>
<keyword evidence="5" id="KW-0479">Metal-binding</keyword>
<dbReference type="GO" id="GO:0046872">
    <property type="term" value="F:metal ion binding"/>
    <property type="evidence" value="ECO:0007669"/>
    <property type="project" value="UniProtKB-KW"/>
</dbReference>
<dbReference type="PANTHER" id="PTHR11733:SF224">
    <property type="entry name" value="NEPRILYSIN-2"/>
    <property type="match status" value="1"/>
</dbReference>
<feature type="chain" id="PRO_5042900175" evidence="9">
    <location>
        <begin position="18"/>
        <end position="686"/>
    </location>
</feature>
<evidence type="ECO:0000256" key="7">
    <source>
        <dbReference type="ARBA" id="ARBA00022833"/>
    </source>
</evidence>
<dbReference type="AlphaFoldDB" id="A0AAN7VG43"/>
<reference evidence="12 13" key="1">
    <citation type="journal article" date="2024" name="Insects">
        <title>An Improved Chromosome-Level Genome Assembly of the Firefly Pyrocoelia pectoralis.</title>
        <authorList>
            <person name="Fu X."/>
            <person name="Meyer-Rochow V.B."/>
            <person name="Ballantyne L."/>
            <person name="Zhu X."/>
        </authorList>
    </citation>
    <scope>NUCLEOTIDE SEQUENCE [LARGE SCALE GENOMIC DNA]</scope>
    <source>
        <strain evidence="12">XCY_ONT2</strain>
    </source>
</reference>
<feature type="domain" description="Peptidase M13 C-terminal" evidence="10">
    <location>
        <begin position="483"/>
        <end position="684"/>
    </location>
</feature>
<organism evidence="12 13">
    <name type="scientific">Pyrocoelia pectoralis</name>
    <dbReference type="NCBI Taxonomy" id="417401"/>
    <lineage>
        <taxon>Eukaryota</taxon>
        <taxon>Metazoa</taxon>
        <taxon>Ecdysozoa</taxon>
        <taxon>Arthropoda</taxon>
        <taxon>Hexapoda</taxon>
        <taxon>Insecta</taxon>
        <taxon>Pterygota</taxon>
        <taxon>Neoptera</taxon>
        <taxon>Endopterygota</taxon>
        <taxon>Coleoptera</taxon>
        <taxon>Polyphaga</taxon>
        <taxon>Elateriformia</taxon>
        <taxon>Elateroidea</taxon>
        <taxon>Lampyridae</taxon>
        <taxon>Lampyrinae</taxon>
        <taxon>Pyrocoelia</taxon>
    </lineage>
</organism>
<dbReference type="GO" id="GO:0004222">
    <property type="term" value="F:metalloendopeptidase activity"/>
    <property type="evidence" value="ECO:0007669"/>
    <property type="project" value="InterPro"/>
</dbReference>
<keyword evidence="7" id="KW-0862">Zinc</keyword>
<dbReference type="Gene3D" id="3.40.390.10">
    <property type="entry name" value="Collagenase (Catalytic Domain)"/>
    <property type="match status" value="1"/>
</dbReference>
<dbReference type="EMBL" id="JAVRBK010000004">
    <property type="protein sequence ID" value="KAK5644491.1"/>
    <property type="molecule type" value="Genomic_DNA"/>
</dbReference>
<dbReference type="Pfam" id="PF05649">
    <property type="entry name" value="Peptidase_M13_N"/>
    <property type="match status" value="1"/>
</dbReference>
<dbReference type="InterPro" id="IPR042089">
    <property type="entry name" value="Peptidase_M13_dom_2"/>
</dbReference>
<proteinExistence type="inferred from homology"/>
<accession>A0AAN7VG43</accession>
<comment type="caution">
    <text evidence="12">The sequence shown here is derived from an EMBL/GenBank/DDBJ whole genome shotgun (WGS) entry which is preliminary data.</text>
</comment>
<evidence type="ECO:0000256" key="5">
    <source>
        <dbReference type="ARBA" id="ARBA00022723"/>
    </source>
</evidence>
<evidence type="ECO:0000259" key="10">
    <source>
        <dbReference type="Pfam" id="PF01431"/>
    </source>
</evidence>
<dbReference type="Proteomes" id="UP001329430">
    <property type="component" value="Chromosome 4"/>
</dbReference>
<dbReference type="InterPro" id="IPR008753">
    <property type="entry name" value="Peptidase_M13_N"/>
</dbReference>
<dbReference type="GO" id="GO:0005886">
    <property type="term" value="C:plasma membrane"/>
    <property type="evidence" value="ECO:0007669"/>
    <property type="project" value="UniProtKB-SubCell"/>
</dbReference>
<evidence type="ECO:0000256" key="8">
    <source>
        <dbReference type="ARBA" id="ARBA00023049"/>
    </source>
</evidence>
<evidence type="ECO:0000256" key="3">
    <source>
        <dbReference type="ARBA" id="ARBA00007357"/>
    </source>
</evidence>
<gene>
    <name evidence="12" type="ORF">RI129_005791</name>
</gene>
<dbReference type="GO" id="GO:0016485">
    <property type="term" value="P:protein processing"/>
    <property type="evidence" value="ECO:0007669"/>
    <property type="project" value="TreeGrafter"/>
</dbReference>
<keyword evidence="4" id="KW-0645">Protease</keyword>
<dbReference type="InterPro" id="IPR000718">
    <property type="entry name" value="Peptidase_M13"/>
</dbReference>
<dbReference type="CDD" id="cd08662">
    <property type="entry name" value="M13"/>
    <property type="match status" value="1"/>
</dbReference>
<dbReference type="InterPro" id="IPR024079">
    <property type="entry name" value="MetalloPept_cat_dom_sf"/>
</dbReference>
<evidence type="ECO:0000256" key="2">
    <source>
        <dbReference type="ARBA" id="ARBA00004401"/>
    </source>
</evidence>
<dbReference type="SUPFAM" id="SSF55486">
    <property type="entry name" value="Metalloproteases ('zincins'), catalytic domain"/>
    <property type="match status" value="1"/>
</dbReference>
<sequence>MMLITLVLLTGIELVQSASSFRQNPQICSTAECFAASGYIGAGLDVSVNPCDNFYQFTCGGILSGALAPGEVLWNEFQNLRRKLNQQLYTALEESSGNAQNNTKSAQLVDQLLSACANNFRGGSLIMASMTKLFQKYGGWIVVQNDNSVKTDWKKMSYVLRSNGVYPLTYLPVSVTYDFYDSNMNAITIGAPKVFAPRSILLRGIDDPEIQKYKGNIMQLAMEMGAKNLTYSEQEVTKLIELEIKLANIQTPALLYEKTTIKELQTKYPDIYWKKYVTRMLNTSVLKEKPIRGHDVVMVYKSDYLSQVFNILRNTSQTTLTSYVQYRAIAELLNIVGVNIYSGVSPSPVIQCIQTVQESLRTAVSALYAKKYMSLEIKQKLSKLVQGVVDGFIKGVRSNQRIDPQTKTKVIEKIEKMDKLVAYNDELLDDDKVDAYYKSVTYHENYLDFYLNISKFTLNETFKKLREAPRKNDWRTTSIVEANAYYQPENIIKILAGIVTDPFYNPNRPNYMNYASLGAIIGHEINHGVSGLGLNYDKDGLLNTIASPEAIEILNEAGSCIQQQYAQLNNNEEKAQLTNNEDQADAVGVIAAYRAYQSWSQNHGPEALLPNYSQFTQNQLYWISFGRLWCAKESDEYVTLIAPYQDHSRYMLRVLGPLMNSEEFSNDFNCPSGSYMNPVNKCKIWS</sequence>
<evidence type="ECO:0000256" key="4">
    <source>
        <dbReference type="ARBA" id="ARBA00022670"/>
    </source>
</evidence>